<organism evidence="1 2">
    <name type="scientific">Methanonatronarchaeum thermophilum</name>
    <dbReference type="NCBI Taxonomy" id="1927129"/>
    <lineage>
        <taxon>Archaea</taxon>
        <taxon>Methanobacteriati</taxon>
        <taxon>Methanobacteriota</taxon>
        <taxon>Methanonatronarchaeia</taxon>
        <taxon>Methanonatronarchaeales</taxon>
        <taxon>Methanonatronarchaeaceae</taxon>
        <taxon>Methanonatronarchaeum</taxon>
    </lineage>
</organism>
<dbReference type="RefSeq" id="WP_143406793.1">
    <property type="nucleotide sequence ID" value="NZ_MRZU01000003.1"/>
</dbReference>
<comment type="caution">
    <text evidence="1">The sequence shown here is derived from an EMBL/GenBank/DDBJ whole genome shotgun (WGS) entry which is preliminary data.</text>
</comment>
<protein>
    <submittedName>
        <fullName evidence="1">Metal-binding protein</fullName>
    </submittedName>
</protein>
<dbReference type="AlphaFoldDB" id="A0A1Y3GAY5"/>
<dbReference type="OrthoDB" id="52645at2157"/>
<dbReference type="Proteomes" id="UP000195137">
    <property type="component" value="Unassembled WGS sequence"/>
</dbReference>
<dbReference type="EMBL" id="MRZU01000003">
    <property type="protein sequence ID" value="OUJ18578.1"/>
    <property type="molecule type" value="Genomic_DNA"/>
</dbReference>
<accession>A0A1Y3GAY5</accession>
<gene>
    <name evidence="1" type="ORF">AMET1_0224</name>
</gene>
<evidence type="ECO:0000313" key="2">
    <source>
        <dbReference type="Proteomes" id="UP000195137"/>
    </source>
</evidence>
<reference evidence="1 2" key="1">
    <citation type="submission" date="2016-12" db="EMBL/GenBank/DDBJ databases">
        <title>Discovery of methanogenic haloarchaea.</title>
        <authorList>
            <person name="Sorokin D.Y."/>
            <person name="Makarova K.S."/>
            <person name="Abbas B."/>
            <person name="Ferrer M."/>
            <person name="Golyshin P.N."/>
        </authorList>
    </citation>
    <scope>NUCLEOTIDE SEQUENCE [LARGE SCALE GENOMIC DNA]</scope>
    <source>
        <strain evidence="1">AMET1</strain>
    </source>
</reference>
<proteinExistence type="predicted"/>
<sequence>MRKYVFNDDLQRKGISRSMMESKHENLKCPECANVFNLFYSRAFACQGCPHAIDGCEFVRCPHCDTEFLLEKYRNKRESKALSNYMSSVVNQYLQDFGDSAKR</sequence>
<evidence type="ECO:0000313" key="1">
    <source>
        <dbReference type="EMBL" id="OUJ18578.1"/>
    </source>
</evidence>
<keyword evidence="2" id="KW-1185">Reference proteome</keyword>
<name>A0A1Y3GAY5_9EURY</name>